<evidence type="ECO:0000313" key="1">
    <source>
        <dbReference type="EMBL" id="OJF12988.1"/>
    </source>
</evidence>
<sequence length="504" mass="54662">MIGLPDTARVMTAVPDSTGSRALLLPTVRGEETPTPLLATFDGRGVGIRALDLRMSHLPAVVAVRGRGFLAIGTTLTDSADASSGIYLCRNAGVCMLGRLRADEQLAGSSPIIGLGDTTVVTRCTIGSTPVTVIRAIGGRASHVLWEETVPADAPMARFRGALYVLNRAGTPEAELWRLTPGRWKWQFVQAVPDVAMLGATEAGLVGVKRGRRLVAVAFGPGEPPRPRMTFDAGVGVSQMVSSDTSPIQVFQLSGADGRRSLAWLTDGGTAGAVTEPYRKPTISRQGPLHQYAVATSRRTVSSRDTNSFHRDVVPYLQRRGVAVVSVSGSGRDGTFVPHMYVDFLTTRPSEESFVLEGFSIDAVGALLAVIKVPTKVAGVILRFPVSRLSSLVEQPGGWRWGTVLERVDPMWRTRFEPLRMLAGCNGLPPLLLLAGRFDRRVPGDQRALFDEYRARSASPDRCRFVEYDCGHDLHVSTATQERQKRDILQFWNSLHQDAVRLGV</sequence>
<protein>
    <submittedName>
        <fullName evidence="1">Uncharacterized protein</fullName>
    </submittedName>
</protein>
<dbReference type="Gene3D" id="3.40.50.1820">
    <property type="entry name" value="alpha/beta hydrolase"/>
    <property type="match status" value="1"/>
</dbReference>
<dbReference type="EMBL" id="MEIA01000182">
    <property type="protein sequence ID" value="OJF12988.1"/>
    <property type="molecule type" value="Genomic_DNA"/>
</dbReference>
<reference evidence="1 2" key="1">
    <citation type="submission" date="2016-09" db="EMBL/GenBank/DDBJ databases">
        <title>Couchioplanes caeruleus draft genome sequence.</title>
        <authorList>
            <person name="Sheehan J."/>
            <person name="Caffrey P."/>
        </authorList>
    </citation>
    <scope>NUCLEOTIDE SEQUENCE [LARGE SCALE GENOMIC DNA]</scope>
    <source>
        <strain evidence="1 2">DSM 43634</strain>
    </source>
</reference>
<dbReference type="AlphaFoldDB" id="A0A1K0GPD9"/>
<gene>
    <name evidence="1" type="ORF">BG844_17600</name>
</gene>
<dbReference type="Proteomes" id="UP000182486">
    <property type="component" value="Unassembled WGS sequence"/>
</dbReference>
<organism evidence="1 2">
    <name type="scientific">Couchioplanes caeruleus subsp. caeruleus</name>
    <dbReference type="NCBI Taxonomy" id="56427"/>
    <lineage>
        <taxon>Bacteria</taxon>
        <taxon>Bacillati</taxon>
        <taxon>Actinomycetota</taxon>
        <taxon>Actinomycetes</taxon>
        <taxon>Micromonosporales</taxon>
        <taxon>Micromonosporaceae</taxon>
        <taxon>Couchioplanes</taxon>
    </lineage>
</organism>
<comment type="caution">
    <text evidence="1">The sequence shown here is derived from an EMBL/GenBank/DDBJ whole genome shotgun (WGS) entry which is preliminary data.</text>
</comment>
<evidence type="ECO:0000313" key="2">
    <source>
        <dbReference type="Proteomes" id="UP000182486"/>
    </source>
</evidence>
<accession>A0A1K0GPD9</accession>
<keyword evidence="2" id="KW-1185">Reference proteome</keyword>
<name>A0A1K0GPD9_9ACTN</name>
<dbReference type="InterPro" id="IPR029058">
    <property type="entry name" value="AB_hydrolase_fold"/>
</dbReference>
<dbReference type="SUPFAM" id="SSF53474">
    <property type="entry name" value="alpha/beta-Hydrolases"/>
    <property type="match status" value="1"/>
</dbReference>
<proteinExistence type="predicted"/>